<dbReference type="PANTHER" id="PTHR18968">
    <property type="entry name" value="THIAMINE PYROPHOSPHATE ENZYMES"/>
    <property type="match status" value="1"/>
</dbReference>
<dbReference type="AlphaFoldDB" id="A0A1F7GXD2"/>
<sequence length="607" mass="67886">MAAKIKLSDYLVEFIEELGVKYVFLISGGGCIHLIDSVGKAKKLKYICCHHEQVCAIAAEAYSRITENIGVCIVTSGPGGTNSLTGLIGAWLDSIPVIFISGQIKRETIADYSKLRQLGDQEINIVDMVKPVTKYAVSVNDPNDINYHLQKAVYLAKSGRPGPVWLDIPLDVQGSFIEKKNLKKFNTKEISKQNEADKTRLRRLVAKTLAKIEKAKRPVLFVGHGVRLAKAEKELLYLLRLLKIPVLTSFTGYDLVSTENPYYAGRPGTVGQRAANFVLQNSDLLLVVGCRLNIRIIGYEFASFARCAYKIVVDIDKEELKKKTIKVDLPINFDAKDFIDEMILQIKKSRVRIQADDWLAQTKLWNKKYPPVVPSYWKRKKFVDPYCFADELSRHLRSNDVITVSDGTACVVPYQALSFPQGTKIVINSGCAAMGYGLPAAIGSCFANNKKKTICIEGDGSLQLNIQDLQTILYHKLPIKLFVLNNDGYVSIRLTQNNLFQGRLVGSSKDSGVSIPNLVKIAKAYGFKTEQIKTNKELKSKIKKVLFSDGPIFCEVMLAPDMQFLPKASSKKLPDGTFVSRPLEDMYPFLSPEELKENVFIPLWPEK</sequence>
<feature type="domain" description="Thiamine pyrophosphate enzyme central" evidence="4">
    <location>
        <begin position="206"/>
        <end position="341"/>
    </location>
</feature>
<accession>A0A1F7GXD2</accession>
<dbReference type="SUPFAM" id="SSF52518">
    <property type="entry name" value="Thiamin diphosphate-binding fold (THDP-binding)"/>
    <property type="match status" value="2"/>
</dbReference>
<keyword evidence="2 3" id="KW-0786">Thiamine pyrophosphate</keyword>
<dbReference type="Gene3D" id="3.40.50.970">
    <property type="match status" value="2"/>
</dbReference>
<dbReference type="Proteomes" id="UP000177159">
    <property type="component" value="Unassembled WGS sequence"/>
</dbReference>
<dbReference type="SUPFAM" id="SSF52467">
    <property type="entry name" value="DHS-like NAD/FAD-binding domain"/>
    <property type="match status" value="1"/>
</dbReference>
<dbReference type="GO" id="GO:0009097">
    <property type="term" value="P:isoleucine biosynthetic process"/>
    <property type="evidence" value="ECO:0007669"/>
    <property type="project" value="TreeGrafter"/>
</dbReference>
<dbReference type="InterPro" id="IPR012001">
    <property type="entry name" value="Thiamin_PyroP_enz_TPP-bd_dom"/>
</dbReference>
<evidence type="ECO:0000313" key="7">
    <source>
        <dbReference type="EMBL" id="OGK23196.1"/>
    </source>
</evidence>
<evidence type="ECO:0000259" key="4">
    <source>
        <dbReference type="Pfam" id="PF00205"/>
    </source>
</evidence>
<dbReference type="CDD" id="cd00568">
    <property type="entry name" value="TPP_enzymes"/>
    <property type="match status" value="1"/>
</dbReference>
<dbReference type="Gene3D" id="3.40.50.1220">
    <property type="entry name" value="TPP-binding domain"/>
    <property type="match status" value="1"/>
</dbReference>
<feature type="domain" description="Thiamine pyrophosphate enzyme N-terminal TPP-binding" evidence="6">
    <location>
        <begin position="6"/>
        <end position="117"/>
    </location>
</feature>
<evidence type="ECO:0000256" key="1">
    <source>
        <dbReference type="ARBA" id="ARBA00007812"/>
    </source>
</evidence>
<dbReference type="CDD" id="cd07035">
    <property type="entry name" value="TPP_PYR_POX_like"/>
    <property type="match status" value="1"/>
</dbReference>
<dbReference type="GO" id="GO:0050660">
    <property type="term" value="F:flavin adenine dinucleotide binding"/>
    <property type="evidence" value="ECO:0007669"/>
    <property type="project" value="TreeGrafter"/>
</dbReference>
<evidence type="ECO:0000259" key="5">
    <source>
        <dbReference type="Pfam" id="PF02775"/>
    </source>
</evidence>
<evidence type="ECO:0000259" key="6">
    <source>
        <dbReference type="Pfam" id="PF02776"/>
    </source>
</evidence>
<dbReference type="GO" id="GO:0009099">
    <property type="term" value="P:L-valine biosynthetic process"/>
    <property type="evidence" value="ECO:0007669"/>
    <property type="project" value="TreeGrafter"/>
</dbReference>
<comment type="similarity">
    <text evidence="1 3">Belongs to the TPP enzyme family.</text>
</comment>
<feature type="domain" description="Thiamine pyrophosphate enzyme TPP-binding" evidence="5">
    <location>
        <begin position="411"/>
        <end position="556"/>
    </location>
</feature>
<dbReference type="InterPro" id="IPR045229">
    <property type="entry name" value="TPP_enz"/>
</dbReference>
<protein>
    <submittedName>
        <fullName evidence="7">Acetolactate synthase</fullName>
    </submittedName>
</protein>
<dbReference type="Pfam" id="PF02776">
    <property type="entry name" value="TPP_enzyme_N"/>
    <property type="match status" value="1"/>
</dbReference>
<dbReference type="InterPro" id="IPR029035">
    <property type="entry name" value="DHS-like_NAD/FAD-binding_dom"/>
</dbReference>
<dbReference type="GO" id="GO:0000287">
    <property type="term" value="F:magnesium ion binding"/>
    <property type="evidence" value="ECO:0007669"/>
    <property type="project" value="InterPro"/>
</dbReference>
<reference evidence="7 8" key="1">
    <citation type="journal article" date="2016" name="Nat. Commun.">
        <title>Thousands of microbial genomes shed light on interconnected biogeochemical processes in an aquifer system.</title>
        <authorList>
            <person name="Anantharaman K."/>
            <person name="Brown C.T."/>
            <person name="Hug L.A."/>
            <person name="Sharon I."/>
            <person name="Castelle C.J."/>
            <person name="Probst A.J."/>
            <person name="Thomas B.C."/>
            <person name="Singh A."/>
            <person name="Wilkins M.J."/>
            <person name="Karaoz U."/>
            <person name="Brodie E.L."/>
            <person name="Williams K.H."/>
            <person name="Hubbard S.S."/>
            <person name="Banfield J.F."/>
        </authorList>
    </citation>
    <scope>NUCLEOTIDE SEQUENCE [LARGE SCALE GENOMIC DNA]</scope>
</reference>
<evidence type="ECO:0000256" key="2">
    <source>
        <dbReference type="ARBA" id="ARBA00023052"/>
    </source>
</evidence>
<evidence type="ECO:0000256" key="3">
    <source>
        <dbReference type="RuleBase" id="RU362132"/>
    </source>
</evidence>
<organism evidence="7 8">
    <name type="scientific">Candidatus Roizmanbacteria bacterium RIFCSPHIGHO2_02_FULL_37_24</name>
    <dbReference type="NCBI Taxonomy" id="1802037"/>
    <lineage>
        <taxon>Bacteria</taxon>
        <taxon>Candidatus Roizmaniibacteriota</taxon>
    </lineage>
</organism>
<dbReference type="InterPro" id="IPR029061">
    <property type="entry name" value="THDP-binding"/>
</dbReference>
<proteinExistence type="inferred from homology"/>
<gene>
    <name evidence="7" type="ORF">A3C24_00880</name>
</gene>
<dbReference type="PANTHER" id="PTHR18968:SF142">
    <property type="entry name" value="ACETOLACTATE SYNTHASE"/>
    <property type="match status" value="1"/>
</dbReference>
<dbReference type="GO" id="GO:0030976">
    <property type="term" value="F:thiamine pyrophosphate binding"/>
    <property type="evidence" value="ECO:0007669"/>
    <property type="project" value="InterPro"/>
</dbReference>
<dbReference type="EMBL" id="MFZM01000024">
    <property type="protein sequence ID" value="OGK23196.1"/>
    <property type="molecule type" value="Genomic_DNA"/>
</dbReference>
<dbReference type="Pfam" id="PF02775">
    <property type="entry name" value="TPP_enzyme_C"/>
    <property type="match status" value="1"/>
</dbReference>
<name>A0A1F7GXD2_9BACT</name>
<dbReference type="FunFam" id="3.40.50.970:FF:000007">
    <property type="entry name" value="Acetolactate synthase"/>
    <property type="match status" value="1"/>
</dbReference>
<dbReference type="GO" id="GO:0003984">
    <property type="term" value="F:acetolactate synthase activity"/>
    <property type="evidence" value="ECO:0007669"/>
    <property type="project" value="TreeGrafter"/>
</dbReference>
<dbReference type="GO" id="GO:0005948">
    <property type="term" value="C:acetolactate synthase complex"/>
    <property type="evidence" value="ECO:0007669"/>
    <property type="project" value="TreeGrafter"/>
</dbReference>
<evidence type="ECO:0000313" key="8">
    <source>
        <dbReference type="Proteomes" id="UP000177159"/>
    </source>
</evidence>
<dbReference type="InterPro" id="IPR011766">
    <property type="entry name" value="TPP_enzyme_TPP-bd"/>
</dbReference>
<dbReference type="Pfam" id="PF00205">
    <property type="entry name" value="TPP_enzyme_M"/>
    <property type="match status" value="1"/>
</dbReference>
<dbReference type="InterPro" id="IPR012000">
    <property type="entry name" value="Thiamin_PyroP_enz_cen_dom"/>
</dbReference>
<comment type="caution">
    <text evidence="7">The sequence shown here is derived from an EMBL/GenBank/DDBJ whole genome shotgun (WGS) entry which is preliminary data.</text>
</comment>